<evidence type="ECO:0000313" key="4">
    <source>
        <dbReference type="Proteomes" id="UP001152797"/>
    </source>
</evidence>
<sequence length="944" mass="106280">MNDMNDRKHSLFLHGGLGRISRAQLHETGWFLGASRDFWIVLAAALSALLGCFLLTFCTVELSTRRRSKGDWQDMEPFTKPAGHLGCVQRRVFRGSRYGNSFAFHAELSLRGALVVLFCAATYGFEALDWWQHQGWSMSYVVVILAFTLYVDLGSTVVLAWTGFYGTLLPVMNCWLMFYLFPEGVKHDHDVWSKVFGWINFFVFVLLMFALGFATNAKMYALSWQAYFSMCFLNPFDKTCFSRGLADVHLQGAETGAFMGTLIGCVFAIFVAALPKNISALNRAQDLMVDLSWSHGRLLQQLVEMGALKMRPQAASVFAVEVQHLQQDLEEIRELLKNSWWECFDLGVSGRSRLMLLEMCHSIDFLNDWLESMVMAVQHANVADGDNSPNILDNQREILQLIYSTKGALQQTATAAAKGNLDAATEERLGFWLTELADAQINAHDAVRERLLHEGSWQHFFSSAHLPWFALASSASGYSQKVADLLLAMAEFDPATVAVGPCCGAWQGVLALPGADLRSCDAVLTVLKLMLTFSTCFVLGRLGIHMDSGSFVPAFNATPAGTVAYLIFQGGNQAAALKKNMDRFIGVAAGSMLGTLTVGTCASLQPFISWNGATILFLLLYFCFEITALFVYFSSQRFFYVGLMFSCFYAISTLRPFDALRVLQEPGGVRQERRSEYQDILSQLLAIVIATLTDLVADKSLSIRATANLQSFIQIVDEAFERYPVSNRTKPLELRKQGLSYLRAAAADGLEAAREPRCLGVPWRYELWNRVMNICQETWQCLTIVSTTENPSTDQEKSLRRSVEVLTRSRSFRKELRALRLRSQKAFHLTMGFLRQNFYDEQSREMIALQEELLSNRLHRADAAMPQIMEELRSSLELEKAERLLDNQVCAVAMFLMMFEALVERQVRLETAILEQPEVWQLLREEDLETSEERSDCTSLSSPE</sequence>
<feature type="transmembrane region" description="Helical" evidence="1">
    <location>
        <begin position="638"/>
        <end position="657"/>
    </location>
</feature>
<feature type="transmembrane region" description="Helical" evidence="1">
    <location>
        <begin position="158"/>
        <end position="180"/>
    </location>
</feature>
<reference evidence="2" key="1">
    <citation type="submission" date="2022-10" db="EMBL/GenBank/DDBJ databases">
        <authorList>
            <person name="Chen Y."/>
            <person name="Dougan E. K."/>
            <person name="Chan C."/>
            <person name="Rhodes N."/>
            <person name="Thang M."/>
        </authorList>
    </citation>
    <scope>NUCLEOTIDE SEQUENCE</scope>
</reference>
<keyword evidence="4" id="KW-1185">Reference proteome</keyword>
<reference evidence="3 4" key="2">
    <citation type="submission" date="2024-05" db="EMBL/GenBank/DDBJ databases">
        <authorList>
            <person name="Chen Y."/>
            <person name="Shah S."/>
            <person name="Dougan E. K."/>
            <person name="Thang M."/>
            <person name="Chan C."/>
        </authorList>
    </citation>
    <scope>NUCLEOTIDE SEQUENCE [LARGE SCALE GENOMIC DNA]</scope>
</reference>
<dbReference type="EMBL" id="CAMXCT010006691">
    <property type="protein sequence ID" value="CAI4018396.1"/>
    <property type="molecule type" value="Genomic_DNA"/>
</dbReference>
<dbReference type="Proteomes" id="UP001152797">
    <property type="component" value="Unassembled WGS sequence"/>
</dbReference>
<feature type="transmembrane region" description="Helical" evidence="1">
    <location>
        <begin position="584"/>
        <end position="608"/>
    </location>
</feature>
<evidence type="ECO:0000256" key="1">
    <source>
        <dbReference type="SAM" id="Phobius"/>
    </source>
</evidence>
<accession>A0A9P1M0R2</accession>
<keyword evidence="1" id="KW-0472">Membrane</keyword>
<protein>
    <submittedName>
        <fullName evidence="2">Uncharacterized protein</fullName>
    </submittedName>
</protein>
<feature type="transmembrane region" description="Helical" evidence="1">
    <location>
        <begin position="256"/>
        <end position="274"/>
    </location>
</feature>
<comment type="caution">
    <text evidence="2">The sequence shown here is derived from an EMBL/GenBank/DDBJ whole genome shotgun (WGS) entry which is preliminary data.</text>
</comment>
<feature type="transmembrane region" description="Helical" evidence="1">
    <location>
        <begin position="38"/>
        <end position="60"/>
    </location>
</feature>
<keyword evidence="1" id="KW-1133">Transmembrane helix</keyword>
<dbReference type="AlphaFoldDB" id="A0A9P1M0R2"/>
<feature type="transmembrane region" description="Helical" evidence="1">
    <location>
        <begin position="522"/>
        <end position="544"/>
    </location>
</feature>
<keyword evidence="1" id="KW-0812">Transmembrane</keyword>
<evidence type="ECO:0000313" key="2">
    <source>
        <dbReference type="EMBL" id="CAI4018396.1"/>
    </source>
</evidence>
<feature type="transmembrane region" description="Helical" evidence="1">
    <location>
        <begin position="550"/>
        <end position="568"/>
    </location>
</feature>
<dbReference type="OrthoDB" id="413238at2759"/>
<dbReference type="EMBL" id="CAMXCT020006691">
    <property type="protein sequence ID" value="CAL1171771.1"/>
    <property type="molecule type" value="Genomic_DNA"/>
</dbReference>
<feature type="transmembrane region" description="Helical" evidence="1">
    <location>
        <begin position="131"/>
        <end position="151"/>
    </location>
</feature>
<dbReference type="EMBL" id="CAMXCT030006691">
    <property type="protein sequence ID" value="CAL4805708.1"/>
    <property type="molecule type" value="Genomic_DNA"/>
</dbReference>
<gene>
    <name evidence="2" type="ORF">C1SCF055_LOCUS42968</name>
</gene>
<feature type="transmembrane region" description="Helical" evidence="1">
    <location>
        <begin position="102"/>
        <end position="125"/>
    </location>
</feature>
<feature type="transmembrane region" description="Helical" evidence="1">
    <location>
        <begin position="195"/>
        <end position="214"/>
    </location>
</feature>
<name>A0A9P1M0R2_9DINO</name>
<proteinExistence type="predicted"/>
<feature type="transmembrane region" description="Helical" evidence="1">
    <location>
        <begin position="614"/>
        <end position="633"/>
    </location>
</feature>
<organism evidence="2">
    <name type="scientific">Cladocopium goreaui</name>
    <dbReference type="NCBI Taxonomy" id="2562237"/>
    <lineage>
        <taxon>Eukaryota</taxon>
        <taxon>Sar</taxon>
        <taxon>Alveolata</taxon>
        <taxon>Dinophyceae</taxon>
        <taxon>Suessiales</taxon>
        <taxon>Symbiodiniaceae</taxon>
        <taxon>Cladocopium</taxon>
    </lineage>
</organism>
<feature type="transmembrane region" description="Helical" evidence="1">
    <location>
        <begin position="219"/>
        <end position="236"/>
    </location>
</feature>
<evidence type="ECO:0000313" key="3">
    <source>
        <dbReference type="EMBL" id="CAL4805708.1"/>
    </source>
</evidence>